<dbReference type="SUPFAM" id="SSF52788">
    <property type="entry name" value="Phosphotyrosine protein phosphatases I"/>
    <property type="match status" value="1"/>
</dbReference>
<proteinExistence type="predicted"/>
<dbReference type="AlphaFoldDB" id="A0A560DIU4"/>
<dbReference type="OrthoDB" id="7210484at2"/>
<accession>A0A560DIU4</accession>
<dbReference type="InterPro" id="IPR016919">
    <property type="entry name" value="UCP029416_PTP"/>
</dbReference>
<name>A0A560DIU4_9BRAD</name>
<dbReference type="InterPro" id="IPR036196">
    <property type="entry name" value="Ptyr_pPase_sf"/>
</dbReference>
<gene>
    <name evidence="2" type="ORF">FBZ96_10655</name>
</gene>
<dbReference type="RefSeq" id="WP_145666696.1">
    <property type="nucleotide sequence ID" value="NZ_VITK01000006.1"/>
</dbReference>
<organism evidence="2 3">
    <name type="scientific">Bradyrhizobium stylosanthis</name>
    <dbReference type="NCBI Taxonomy" id="1803665"/>
    <lineage>
        <taxon>Bacteria</taxon>
        <taxon>Pseudomonadati</taxon>
        <taxon>Pseudomonadota</taxon>
        <taxon>Alphaproteobacteria</taxon>
        <taxon>Hyphomicrobiales</taxon>
        <taxon>Nitrobacteraceae</taxon>
        <taxon>Bradyrhizobium</taxon>
    </lineage>
</organism>
<feature type="domain" description="Phosphotyrosine protein phosphatase I" evidence="1">
    <location>
        <begin position="2"/>
        <end position="108"/>
    </location>
</feature>
<keyword evidence="3" id="KW-1185">Reference proteome</keyword>
<dbReference type="Gene3D" id="3.40.50.2300">
    <property type="match status" value="1"/>
</dbReference>
<protein>
    <recommendedName>
        <fullName evidence="1">Phosphotyrosine protein phosphatase I domain-containing protein</fullName>
    </recommendedName>
</protein>
<sequence length="116" mass="12956">MTNVLFVCSANRLRSPTAEQVFSTWPGIEADSAGISNDADVVLSSEQVEWADIIFVMEKAHRNKLNRKFRSSLNGKRVICLDIPDDYEFMDPALVRILENRAGRFLSRSSPAAPSP</sequence>
<evidence type="ECO:0000313" key="2">
    <source>
        <dbReference type="EMBL" id="TWA97004.1"/>
    </source>
</evidence>
<dbReference type="Proteomes" id="UP000319949">
    <property type="component" value="Unassembled WGS sequence"/>
</dbReference>
<dbReference type="PIRSF" id="PIRSF029416">
    <property type="entry name" value="UCP029416_PTP"/>
    <property type="match status" value="1"/>
</dbReference>
<dbReference type="InterPro" id="IPR023485">
    <property type="entry name" value="Ptyr_pPase"/>
</dbReference>
<evidence type="ECO:0000313" key="3">
    <source>
        <dbReference type="Proteomes" id="UP000319949"/>
    </source>
</evidence>
<dbReference type="SMART" id="SM00226">
    <property type="entry name" value="LMWPc"/>
    <property type="match status" value="1"/>
</dbReference>
<comment type="caution">
    <text evidence="2">The sequence shown here is derived from an EMBL/GenBank/DDBJ whole genome shotgun (WGS) entry which is preliminary data.</text>
</comment>
<dbReference type="EMBL" id="VITK01000006">
    <property type="protein sequence ID" value="TWA97004.1"/>
    <property type="molecule type" value="Genomic_DNA"/>
</dbReference>
<evidence type="ECO:0000259" key="1">
    <source>
        <dbReference type="SMART" id="SM00226"/>
    </source>
</evidence>
<reference evidence="2 3" key="1">
    <citation type="submission" date="2019-06" db="EMBL/GenBank/DDBJ databases">
        <title>Genomic Encyclopedia of Type Strains, Phase IV (KMG-V): Genome sequencing to study the core and pangenomes of soil and plant-associated prokaryotes.</title>
        <authorList>
            <person name="Whitman W."/>
        </authorList>
    </citation>
    <scope>NUCLEOTIDE SEQUENCE [LARGE SCALE GENOMIC DNA]</scope>
    <source>
        <strain evidence="2 3">BR 510</strain>
    </source>
</reference>